<dbReference type="EMBL" id="JROU02000764">
    <property type="protein sequence ID" value="OEH78374.1"/>
    <property type="molecule type" value="Genomic_DNA"/>
</dbReference>
<dbReference type="VEuPathDB" id="ToxoDB:cyc_03323"/>
<evidence type="ECO:0000256" key="1">
    <source>
        <dbReference type="SAM" id="MobiDB-lite"/>
    </source>
</evidence>
<organism evidence="2 3">
    <name type="scientific">Cyclospora cayetanensis</name>
    <dbReference type="NCBI Taxonomy" id="88456"/>
    <lineage>
        <taxon>Eukaryota</taxon>
        <taxon>Sar</taxon>
        <taxon>Alveolata</taxon>
        <taxon>Apicomplexa</taxon>
        <taxon>Conoidasida</taxon>
        <taxon>Coccidia</taxon>
        <taxon>Eucoccidiorida</taxon>
        <taxon>Eimeriorina</taxon>
        <taxon>Eimeriidae</taxon>
        <taxon>Cyclospora</taxon>
    </lineage>
</organism>
<gene>
    <name evidence="2" type="ORF">cyc_03323</name>
</gene>
<keyword evidence="3" id="KW-1185">Reference proteome</keyword>
<dbReference type="Proteomes" id="UP000095192">
    <property type="component" value="Unassembled WGS sequence"/>
</dbReference>
<feature type="region of interest" description="Disordered" evidence="1">
    <location>
        <begin position="217"/>
        <end position="239"/>
    </location>
</feature>
<reference evidence="2 3" key="1">
    <citation type="journal article" date="2016" name="BMC Genomics">
        <title>Comparative genomics reveals Cyclospora cayetanensis possesses coccidia-like metabolism and invasion components but unique surface antigens.</title>
        <authorList>
            <person name="Liu S."/>
            <person name="Wang L."/>
            <person name="Zheng H."/>
            <person name="Xu Z."/>
            <person name="Roellig D.M."/>
            <person name="Li N."/>
            <person name="Frace M.A."/>
            <person name="Tang K."/>
            <person name="Arrowood M.J."/>
            <person name="Moss D.M."/>
            <person name="Zhang L."/>
            <person name="Feng Y."/>
            <person name="Xiao L."/>
        </authorList>
    </citation>
    <scope>NUCLEOTIDE SEQUENCE [LARGE SCALE GENOMIC DNA]</scope>
    <source>
        <strain evidence="2 3">CHN_HEN01</strain>
    </source>
</reference>
<evidence type="ECO:0000313" key="3">
    <source>
        <dbReference type="Proteomes" id="UP000095192"/>
    </source>
</evidence>
<name>A0A1D3D4L5_9EIME</name>
<comment type="caution">
    <text evidence="2">The sequence shown here is derived from an EMBL/GenBank/DDBJ whole genome shotgun (WGS) entry which is preliminary data.</text>
</comment>
<proteinExistence type="predicted"/>
<sequence length="402" mass="43909">MRWQRIAKRRLQRQEAPIHRREGKLREEQLANRVVSPAGSQSLAKRNAKMHGQGRMPESCCTVLPSGEVVETAVQRDVLAVCCGQAAAVQLTPSDASALVAPGNEPSMLVKTIEMVSGCTARLDQSSTRRLQFNGQRDQLERALLLLRLVLQQRHGPLVWALPRTSAAPRRDLTVLLVPSSVAQYSTVRGALRRASVQWRIMAFVLASDAPPVLQQQQQQLTRKAEEGEEAQAGAGGASAKAARPVEYRQLLIFGEPLQRLGAALSVMNTLEMQEEGLFLRLPGGIALGSQGAPGAPAVRPGLKEGAVKRRLTRAAGAPIEFWGPYAVVGGSLRDRRRLRDFLRLLLRAEKGLKMPSLTEREDALQLSVPSAALWGRGLVVHRLLRDISLETGTLCLIEGEL</sequence>
<dbReference type="AlphaFoldDB" id="A0A1D3D4L5"/>
<evidence type="ECO:0000313" key="2">
    <source>
        <dbReference type="EMBL" id="OEH78374.1"/>
    </source>
</evidence>
<protein>
    <submittedName>
        <fullName evidence="2">Kh domain</fullName>
    </submittedName>
</protein>
<dbReference type="InParanoid" id="A0A1D3D4L5"/>
<accession>A0A1D3D4L5</accession>